<evidence type="ECO:0000313" key="2">
    <source>
        <dbReference type="EMBL" id="PWJ76421.1"/>
    </source>
</evidence>
<sequence>MNMVFCRGCGKEIHITAKACPQCGAPQTSQQVVTVDNTGGAIHQWYLGVLKKYAVFSGRARRKEYWMFTLFNILIAFLLGIFETIIGAGDILSNLYSLAILIPGIAVAVRRLHDTDRSGWWLLLPIVNIVFLALEGQTGTNRFGSDPKEIA</sequence>
<proteinExistence type="predicted"/>
<keyword evidence="1" id="KW-0812">Transmembrane</keyword>
<organism evidence="2 3">
    <name type="scientific">Enterobacter agglomerans</name>
    <name type="common">Erwinia herbicola</name>
    <name type="synonym">Pantoea agglomerans</name>
    <dbReference type="NCBI Taxonomy" id="549"/>
    <lineage>
        <taxon>Bacteria</taxon>
        <taxon>Pseudomonadati</taxon>
        <taxon>Pseudomonadota</taxon>
        <taxon>Gammaproteobacteria</taxon>
        <taxon>Enterobacterales</taxon>
        <taxon>Erwiniaceae</taxon>
        <taxon>Pantoea</taxon>
        <taxon>Pantoea agglomerans group</taxon>
    </lineage>
</organism>
<comment type="caution">
    <text evidence="2">The sequence shown here is derived from an EMBL/GenBank/DDBJ whole genome shotgun (WGS) entry which is preliminary data.</text>
</comment>
<dbReference type="EMBL" id="QGHE01000011">
    <property type="protein sequence ID" value="PWJ76421.1"/>
    <property type="molecule type" value="Genomic_DNA"/>
</dbReference>
<keyword evidence="1" id="KW-1133">Transmembrane helix</keyword>
<evidence type="ECO:0000256" key="1">
    <source>
        <dbReference type="SAM" id="Phobius"/>
    </source>
</evidence>
<dbReference type="PANTHER" id="PTHR34980">
    <property type="entry name" value="INNER MEMBRANE PROTEIN-RELATED-RELATED"/>
    <property type="match status" value="1"/>
</dbReference>
<reference evidence="2 3" key="1">
    <citation type="submission" date="2018-05" db="EMBL/GenBank/DDBJ databases">
        <title>Genomic Encyclopedia of Type Strains, Phase IV (KMG-V): Genome sequencing to study the core and pangenomes of soil and plant-associated prokaryotes.</title>
        <authorList>
            <person name="Whitman W."/>
        </authorList>
    </citation>
    <scope>NUCLEOTIDE SEQUENCE [LARGE SCALE GENOMIC DNA]</scope>
    <source>
        <strain evidence="2 3">PNG 92-11</strain>
    </source>
</reference>
<gene>
    <name evidence="2" type="ORF">C7430_11134</name>
</gene>
<evidence type="ECO:0000313" key="3">
    <source>
        <dbReference type="Proteomes" id="UP000245996"/>
    </source>
</evidence>
<dbReference type="Proteomes" id="UP000245996">
    <property type="component" value="Unassembled WGS sequence"/>
</dbReference>
<feature type="transmembrane region" description="Helical" evidence="1">
    <location>
        <begin position="91"/>
        <end position="109"/>
    </location>
</feature>
<feature type="transmembrane region" description="Helical" evidence="1">
    <location>
        <begin position="121"/>
        <end position="139"/>
    </location>
</feature>
<feature type="transmembrane region" description="Helical" evidence="1">
    <location>
        <begin position="65"/>
        <end position="85"/>
    </location>
</feature>
<dbReference type="InterPro" id="IPR008523">
    <property type="entry name" value="DUF805"/>
</dbReference>
<protein>
    <submittedName>
        <fullName evidence="2">Uncharacterized membrane protein YhaH (DUF805 family)</fullName>
    </submittedName>
</protein>
<dbReference type="AlphaFoldDB" id="A0ABD6XNN6"/>
<accession>A0ABD6XNN6</accession>
<dbReference type="PANTHER" id="PTHR34980:SF2">
    <property type="entry name" value="INNER MEMBRANE PROTEIN YHAH-RELATED"/>
    <property type="match status" value="1"/>
</dbReference>
<keyword evidence="1" id="KW-0472">Membrane</keyword>
<name>A0ABD6XNN6_ENTAG</name>
<dbReference type="Pfam" id="PF05656">
    <property type="entry name" value="DUF805"/>
    <property type="match status" value="1"/>
</dbReference>